<evidence type="ECO:0000313" key="5">
    <source>
        <dbReference type="EMBL" id="VWB33423.1"/>
    </source>
</evidence>
<dbReference type="PANTHER" id="PTHR47894">
    <property type="entry name" value="HTH-TYPE TRANSCRIPTIONAL REGULATOR GADX"/>
    <property type="match status" value="1"/>
</dbReference>
<evidence type="ECO:0000313" key="6">
    <source>
        <dbReference type="Proteomes" id="UP000494170"/>
    </source>
</evidence>
<dbReference type="GO" id="GO:0003700">
    <property type="term" value="F:DNA-binding transcription factor activity"/>
    <property type="evidence" value="ECO:0007669"/>
    <property type="project" value="InterPro"/>
</dbReference>
<dbReference type="Gene3D" id="1.10.10.60">
    <property type="entry name" value="Homeodomain-like"/>
    <property type="match status" value="1"/>
</dbReference>
<dbReference type="SUPFAM" id="SSF46689">
    <property type="entry name" value="Homeodomain-like"/>
    <property type="match status" value="1"/>
</dbReference>
<reference evidence="5 6" key="1">
    <citation type="submission" date="2019-09" db="EMBL/GenBank/DDBJ databases">
        <authorList>
            <person name="Depoorter E."/>
        </authorList>
    </citation>
    <scope>NUCLEOTIDE SEQUENCE [LARGE SCALE GENOMIC DNA]</scope>
    <source>
        <strain evidence="5">LMG 6863</strain>
    </source>
</reference>
<dbReference type="GO" id="GO:0000976">
    <property type="term" value="F:transcription cis-regulatory region binding"/>
    <property type="evidence" value="ECO:0007669"/>
    <property type="project" value="TreeGrafter"/>
</dbReference>
<keyword evidence="3" id="KW-0804">Transcription</keyword>
<proteinExistence type="predicted"/>
<dbReference type="AlphaFoldDB" id="A0A6P2IRI9"/>
<keyword evidence="2" id="KW-0238">DNA-binding</keyword>
<dbReference type="PANTHER" id="PTHR47894:SF1">
    <property type="entry name" value="HTH-TYPE TRANSCRIPTIONAL REGULATOR VQSM"/>
    <property type="match status" value="1"/>
</dbReference>
<dbReference type="PROSITE" id="PS01124">
    <property type="entry name" value="HTH_ARAC_FAMILY_2"/>
    <property type="match status" value="1"/>
</dbReference>
<dbReference type="Pfam" id="PF12833">
    <property type="entry name" value="HTH_18"/>
    <property type="match status" value="1"/>
</dbReference>
<sequence length="336" mass="38239">MGRPLHRRAVPATYVQLLFEYLEDLGYSPEAVIGEPWPELGPDGFAHVDVELWESMLQRAATHLSDPLLGLHLGQTITSQHLGILGAVLLACENLRAAQLRLERYQRLIFDVVPMTHRTGPGYLDLIWDTTQYKSGRLVEETGYSVLVQFTRSLVREPINPLMVRFAHSPPADVRPYENFFGCPILFDQPESGVRWNLDISAMPLKRPDPALISLLERHADTLLERLPQQPEIVEQVRKAISDALQEGEPDIEKISAKLSCSSRTLQRRLLGAETNFRTELSLVRRELAVSYLRDPRLQIVEIAMLLGYSEHSAFTRAFRDWTGESPQAVRQRSRK</sequence>
<dbReference type="GO" id="GO:0005829">
    <property type="term" value="C:cytosol"/>
    <property type="evidence" value="ECO:0007669"/>
    <property type="project" value="TreeGrafter"/>
</dbReference>
<dbReference type="Proteomes" id="UP000494170">
    <property type="component" value="Unassembled WGS sequence"/>
</dbReference>
<dbReference type="EMBL" id="CABVPY010000007">
    <property type="protein sequence ID" value="VWB33423.1"/>
    <property type="molecule type" value="Genomic_DNA"/>
</dbReference>
<evidence type="ECO:0000256" key="1">
    <source>
        <dbReference type="ARBA" id="ARBA00023015"/>
    </source>
</evidence>
<dbReference type="InterPro" id="IPR018060">
    <property type="entry name" value="HTH_AraC"/>
</dbReference>
<accession>A0A6P2IRI9</accession>
<keyword evidence="1" id="KW-0805">Transcription regulation</keyword>
<dbReference type="InterPro" id="IPR009057">
    <property type="entry name" value="Homeodomain-like_sf"/>
</dbReference>
<gene>
    <name evidence="5" type="ORF">BLA6863_01444</name>
</gene>
<organism evidence="5 6">
    <name type="scientific">Burkholderia lata (strain ATCC 17760 / DSM 23089 / LMG 22485 / NCIMB 9086 / R18194 / 383)</name>
    <dbReference type="NCBI Taxonomy" id="482957"/>
    <lineage>
        <taxon>Bacteria</taxon>
        <taxon>Pseudomonadati</taxon>
        <taxon>Pseudomonadota</taxon>
        <taxon>Betaproteobacteria</taxon>
        <taxon>Burkholderiales</taxon>
        <taxon>Burkholderiaceae</taxon>
        <taxon>Burkholderia</taxon>
        <taxon>Burkholderia cepacia complex</taxon>
    </lineage>
</organism>
<dbReference type="Pfam" id="PF12625">
    <property type="entry name" value="Arabinose_bd"/>
    <property type="match status" value="1"/>
</dbReference>
<protein>
    <submittedName>
        <fullName evidence="5">AraC family transcriptional regulator</fullName>
    </submittedName>
</protein>
<evidence type="ECO:0000256" key="3">
    <source>
        <dbReference type="ARBA" id="ARBA00023163"/>
    </source>
</evidence>
<evidence type="ECO:0000259" key="4">
    <source>
        <dbReference type="PROSITE" id="PS01124"/>
    </source>
</evidence>
<dbReference type="SMART" id="SM00342">
    <property type="entry name" value="HTH_ARAC"/>
    <property type="match status" value="1"/>
</dbReference>
<name>A0A6P2IRI9_BURL3</name>
<dbReference type="InterPro" id="IPR032687">
    <property type="entry name" value="AraC-type_N"/>
</dbReference>
<evidence type="ECO:0000256" key="2">
    <source>
        <dbReference type="ARBA" id="ARBA00023125"/>
    </source>
</evidence>
<feature type="domain" description="HTH araC/xylS-type" evidence="4">
    <location>
        <begin position="235"/>
        <end position="333"/>
    </location>
</feature>